<keyword evidence="1" id="KW-0812">Transmembrane</keyword>
<sequence length="324" mass="37289">MKIKKIILVIVIFLSLLGIGSMLSNVQSREADQLLEAYGLSNNTRYINVKSNQNVGSFITYLQKNYPKNKIQVHLASKSKDNQTLVWSNHEVVTLPTESGRYFTADDFKGRVSFAVLGLNAKVPTLKVQDNQYVHLNQTYYSVIGILKHYRQMKQNGYYLTTGPKQPTGKFKLKNYIIIVDSSSKTIRQIAKHYHAKVKTPLFVKNHQIHQFSFLREIALIAVFLIIAFLSNLLLAYMDWQTVKQTHLNGALLRNWLINHGIRILLIELAVTFGAYFFLSWRTFISNKQHLIWLLALSWLIIAAAYSFCVIHQLRKDQKNDQAA</sequence>
<gene>
    <name evidence="2" type="ORF">LDX53_04570</name>
</gene>
<feature type="transmembrane region" description="Helical" evidence="1">
    <location>
        <begin position="291"/>
        <end position="311"/>
    </location>
</feature>
<protein>
    <recommendedName>
        <fullName evidence="4">MacB-like periplasmic core domain-containing protein</fullName>
    </recommendedName>
</protein>
<feature type="transmembrane region" description="Helical" evidence="1">
    <location>
        <begin position="218"/>
        <end position="240"/>
    </location>
</feature>
<organism evidence="2 3">
    <name type="scientific">Lactobacillus helsingborgensis</name>
    <dbReference type="NCBI Taxonomy" id="1218494"/>
    <lineage>
        <taxon>Bacteria</taxon>
        <taxon>Bacillati</taxon>
        <taxon>Bacillota</taxon>
        <taxon>Bacilli</taxon>
        <taxon>Lactobacillales</taxon>
        <taxon>Lactobacillaceae</taxon>
        <taxon>Lactobacillus</taxon>
    </lineage>
</organism>
<dbReference type="Proteomes" id="UP001164557">
    <property type="component" value="Chromosome"/>
</dbReference>
<evidence type="ECO:0000313" key="2">
    <source>
        <dbReference type="EMBL" id="UZX28871.1"/>
    </source>
</evidence>
<proteinExistence type="predicted"/>
<evidence type="ECO:0008006" key="4">
    <source>
        <dbReference type="Google" id="ProtNLM"/>
    </source>
</evidence>
<dbReference type="EMBL" id="CP084389">
    <property type="protein sequence ID" value="UZX28871.1"/>
    <property type="molecule type" value="Genomic_DNA"/>
</dbReference>
<feature type="transmembrane region" description="Helical" evidence="1">
    <location>
        <begin position="261"/>
        <end position="279"/>
    </location>
</feature>
<accession>A0AA47B2E1</accession>
<evidence type="ECO:0000313" key="3">
    <source>
        <dbReference type="Proteomes" id="UP001164557"/>
    </source>
</evidence>
<keyword evidence="1" id="KW-0472">Membrane</keyword>
<keyword evidence="3" id="KW-1185">Reference proteome</keyword>
<keyword evidence="1" id="KW-1133">Transmembrane helix</keyword>
<dbReference type="AlphaFoldDB" id="A0AA47B2E1"/>
<name>A0AA47B2E1_9LACO</name>
<dbReference type="RefSeq" id="WP_046327136.1">
    <property type="nucleotide sequence ID" value="NZ_CP084389.1"/>
</dbReference>
<evidence type="ECO:0000256" key="1">
    <source>
        <dbReference type="SAM" id="Phobius"/>
    </source>
</evidence>
<reference evidence="2" key="1">
    <citation type="submission" date="2021-09" db="EMBL/GenBank/DDBJ databases">
        <title>Lactobacillus species from Apis mellifera, Switzerland.</title>
        <authorList>
            <person name="Pfister J."/>
            <person name="Brown A."/>
            <person name="Neumann P."/>
            <person name="Collaud A."/>
            <person name="Retschnig G."/>
            <person name="Perreten V."/>
        </authorList>
    </citation>
    <scope>NUCLEOTIDE SEQUENCE</scope>
    <source>
        <strain evidence="2">IBH002</strain>
    </source>
</reference>